<gene>
    <name evidence="8" type="ORF">GPAL_3006</name>
</gene>
<evidence type="ECO:0000256" key="3">
    <source>
        <dbReference type="ARBA" id="ARBA00022692"/>
    </source>
</evidence>
<dbReference type="InterPro" id="IPR050445">
    <property type="entry name" value="Bact_polysacc_biosynth/exp"/>
</dbReference>
<comment type="caution">
    <text evidence="8">The sequence shown here is derived from an EMBL/GenBank/DDBJ whole genome shotgun (WGS) entry which is preliminary data.</text>
</comment>
<feature type="domain" description="Polysaccharide chain length determinant N-terminal" evidence="7">
    <location>
        <begin position="35"/>
        <end position="136"/>
    </location>
</feature>
<evidence type="ECO:0000259" key="7">
    <source>
        <dbReference type="Pfam" id="PF02706"/>
    </source>
</evidence>
<sequence length="331" mass="36905">MNIDDRVSEIEKYLKSDNITKQSESLQTSSSSDNEEVNLSELWVAIWASKFVVVLFTIAFTSLVTIYAITQPNIYRASAVVMPSGDSGSSGLRGLAGQFGGIASLAGINLGGGSIDKTGIALEVLKSRGFIESFVKKYNIDAELLAVVAWHSENNSLEYDKSLFDASKDEWLIDDNTQKSLSPTNWESYKEFSRILQVSQDIETGMITLSIEHISPNYAKEWLELLILEINLTISENDKREAKSSIEYLTSKLETTQLSDMKSVFYQLIEEQTKTMMLTEVNDEYVFKTIDPPNVPDEKAKPGRAMMIVSGAIIGFGFGVVVVLIRYLKRK</sequence>
<evidence type="ECO:0000256" key="4">
    <source>
        <dbReference type="ARBA" id="ARBA00022989"/>
    </source>
</evidence>
<name>K6ZHP0_9ALTE</name>
<evidence type="ECO:0000313" key="9">
    <source>
        <dbReference type="Proteomes" id="UP000006251"/>
    </source>
</evidence>
<feature type="transmembrane region" description="Helical" evidence="6">
    <location>
        <begin position="305"/>
        <end position="328"/>
    </location>
</feature>
<dbReference type="InterPro" id="IPR003856">
    <property type="entry name" value="LPS_length_determ_N"/>
</dbReference>
<dbReference type="Pfam" id="PF02706">
    <property type="entry name" value="Wzz"/>
    <property type="match status" value="1"/>
</dbReference>
<keyword evidence="4 6" id="KW-1133">Transmembrane helix</keyword>
<organism evidence="8 9">
    <name type="scientific">Brumicola pallidula DSM 14239 = ACAM 615</name>
    <dbReference type="NCBI Taxonomy" id="1121922"/>
    <lineage>
        <taxon>Bacteria</taxon>
        <taxon>Pseudomonadati</taxon>
        <taxon>Pseudomonadota</taxon>
        <taxon>Gammaproteobacteria</taxon>
        <taxon>Alteromonadales</taxon>
        <taxon>Alteromonadaceae</taxon>
        <taxon>Brumicola</taxon>
    </lineage>
</organism>
<dbReference type="GO" id="GO:0005886">
    <property type="term" value="C:plasma membrane"/>
    <property type="evidence" value="ECO:0007669"/>
    <property type="project" value="UniProtKB-SubCell"/>
</dbReference>
<dbReference type="PANTHER" id="PTHR32309">
    <property type="entry name" value="TYROSINE-PROTEIN KINASE"/>
    <property type="match status" value="1"/>
</dbReference>
<reference evidence="9" key="1">
    <citation type="journal article" date="2014" name="Environ. Microbiol.">
        <title>Comparative genomics of the marine bacterial genus Glaciecola reveals the high degree of genomic diversity and genomic characteristic for cold adaptation.</title>
        <authorList>
            <person name="Qin Q.L."/>
            <person name="Xie B.B."/>
            <person name="Yu Y."/>
            <person name="Shu Y.L."/>
            <person name="Rong J.C."/>
            <person name="Zhang Y.J."/>
            <person name="Zhao D.L."/>
            <person name="Chen X.L."/>
            <person name="Zhang X.Y."/>
            <person name="Chen B."/>
            <person name="Zhou B.C."/>
            <person name="Zhang Y.Z."/>
        </authorList>
    </citation>
    <scope>NUCLEOTIDE SEQUENCE [LARGE SCALE GENOMIC DNA]</scope>
    <source>
        <strain evidence="9">ACAM 615</strain>
    </source>
</reference>
<feature type="transmembrane region" description="Helical" evidence="6">
    <location>
        <begin position="42"/>
        <end position="69"/>
    </location>
</feature>
<dbReference type="OrthoDB" id="9775724at2"/>
<dbReference type="AlphaFoldDB" id="K6ZHP0"/>
<keyword evidence="9" id="KW-1185">Reference proteome</keyword>
<comment type="subcellular location">
    <subcellularLocation>
        <location evidence="1">Cell membrane</location>
        <topology evidence="1">Multi-pass membrane protein</topology>
    </subcellularLocation>
</comment>
<keyword evidence="5 6" id="KW-0472">Membrane</keyword>
<evidence type="ECO:0000256" key="5">
    <source>
        <dbReference type="ARBA" id="ARBA00023136"/>
    </source>
</evidence>
<dbReference type="RefSeq" id="WP_006013330.1">
    <property type="nucleotide sequence ID" value="NZ_BAEQ01000050.1"/>
</dbReference>
<accession>K6ZHP0</accession>
<proteinExistence type="predicted"/>
<keyword evidence="2" id="KW-1003">Cell membrane</keyword>
<protein>
    <submittedName>
        <fullName evidence="8">Lipopolysaccharide biosynthesis protein</fullName>
    </submittedName>
</protein>
<dbReference type="PANTHER" id="PTHR32309:SF13">
    <property type="entry name" value="FERRIC ENTEROBACTIN TRANSPORT PROTEIN FEPE"/>
    <property type="match status" value="1"/>
</dbReference>
<dbReference type="STRING" id="1121922.GCA_000428905_00481"/>
<evidence type="ECO:0000256" key="6">
    <source>
        <dbReference type="SAM" id="Phobius"/>
    </source>
</evidence>
<evidence type="ECO:0000256" key="1">
    <source>
        <dbReference type="ARBA" id="ARBA00004651"/>
    </source>
</evidence>
<dbReference type="EMBL" id="BAEQ01000050">
    <property type="protein sequence ID" value="GAC29857.1"/>
    <property type="molecule type" value="Genomic_DNA"/>
</dbReference>
<dbReference type="GO" id="GO:0004713">
    <property type="term" value="F:protein tyrosine kinase activity"/>
    <property type="evidence" value="ECO:0007669"/>
    <property type="project" value="TreeGrafter"/>
</dbReference>
<evidence type="ECO:0000313" key="8">
    <source>
        <dbReference type="EMBL" id="GAC29857.1"/>
    </source>
</evidence>
<keyword evidence="3 6" id="KW-0812">Transmembrane</keyword>
<evidence type="ECO:0000256" key="2">
    <source>
        <dbReference type="ARBA" id="ARBA00022475"/>
    </source>
</evidence>
<dbReference type="Proteomes" id="UP000006251">
    <property type="component" value="Unassembled WGS sequence"/>
</dbReference>